<dbReference type="GeneID" id="59351525"/>
<dbReference type="OrthoDB" id="5378718at2759"/>
<protein>
    <recommendedName>
        <fullName evidence="5">Aldos-2-ulose dehydratase/isomerase (AUDH) Cupin domain-containing protein</fullName>
    </recommendedName>
</protein>
<feature type="domain" description="Aldos-2-ulose dehydratase/isomerase (AUDH) Cupin" evidence="1">
    <location>
        <begin position="487"/>
        <end position="812"/>
    </location>
</feature>
<reference evidence="3" key="1">
    <citation type="submission" date="2020-05" db="EMBL/GenBank/DDBJ databases">
        <title>Mycena genomes resolve the evolution of fungal bioluminescence.</title>
        <authorList>
            <person name="Tsai I.J."/>
        </authorList>
    </citation>
    <scope>NUCLEOTIDE SEQUENCE</scope>
    <source>
        <strain evidence="3">171206Taipei</strain>
    </source>
</reference>
<sequence>MCCSHRLAEASAPGQLVPNPTEIVVGENLPDGYWLQAFYFHRDDLFPDLVGYGLGTAKEPATIMLYVNPKNQENGATGWLAVPIQIMDFPVAMAAVDLTGDGYNDVVICDRYGPSMGDLWPKDGKDGGRVQWLRNPGRRIMPDNTPWAAARIGNSTGMHRLNGKPGFLAMAMTDTEVVVVGRFTSNEHPQVLAVPIIAASSDLESPAPVILFTPQYSTDVNAGPTSWDESVPFPNQFRLIHDVKVLPVLRPDLDGILVSGREGIVYLYYNRSRGWASTVIGNGLAPQGANPYWGSGSVDIGRVLDDPVGYIATSEVRFPLPPAPLLTPTPQGFHGNVVSVYIKKDGAPKGAKSLLQSSNWTRVKIDDFGPLNAAQHTGTIHHVAVGDFDDSGIDSFAIACMGAPIEEPKNSGVYLYKPTDIKTGTFKKSQITNRSAGRLAVAHYTSKDRPVDIASISYYVPRYHTGPEAPSIRINPSVFFAPDAAAEIRAARLQHEVLLLIPRPKTLGLIGVVSMPLITVAGKRLIVYAVPPDVEVRFGPKDAIKVLYGDIVMKSTNGKVVQRTLAPERFQAATTRILSADGSVRAGADGAVFLLMEHMPDLVQGPFHSMHKLQIGNVFPAHTPADVQALQFGFTKVDQLPWASGGNWDKFEFYNMSGFQLVFGDDAMEKICHVQLWTLGLGETARFHIHDTVPFCEIHCCLSNGGTTTDGYSGMRWFPDDFPFDTAQELQKAYVENNSKHLACRDLEEHGPLWKVQPGGFRARPLLLPNGCVDYPFHGWLSSRFGDRQIPIDPPLVGDEQRYDVWLAFEFPIAAFQF</sequence>
<evidence type="ECO:0008006" key="5">
    <source>
        <dbReference type="Google" id="ProtNLM"/>
    </source>
</evidence>
<keyword evidence="4" id="KW-1185">Reference proteome</keyword>
<organism evidence="3 4">
    <name type="scientific">Mycena indigotica</name>
    <dbReference type="NCBI Taxonomy" id="2126181"/>
    <lineage>
        <taxon>Eukaryota</taxon>
        <taxon>Fungi</taxon>
        <taxon>Dikarya</taxon>
        <taxon>Basidiomycota</taxon>
        <taxon>Agaricomycotina</taxon>
        <taxon>Agaricomycetes</taxon>
        <taxon>Agaricomycetidae</taxon>
        <taxon>Agaricales</taxon>
        <taxon>Marasmiineae</taxon>
        <taxon>Mycenaceae</taxon>
        <taxon>Mycena</taxon>
    </lineage>
</organism>
<evidence type="ECO:0000259" key="1">
    <source>
        <dbReference type="Pfam" id="PF18637"/>
    </source>
</evidence>
<dbReference type="InterPro" id="IPR054583">
    <property type="entry name" value="Beta-prop_AUDH"/>
</dbReference>
<dbReference type="AlphaFoldDB" id="A0A8H6S2Y7"/>
<evidence type="ECO:0000259" key="2">
    <source>
        <dbReference type="Pfam" id="PF22301"/>
    </source>
</evidence>
<evidence type="ECO:0000313" key="4">
    <source>
        <dbReference type="Proteomes" id="UP000636479"/>
    </source>
</evidence>
<dbReference type="InterPro" id="IPR028994">
    <property type="entry name" value="Integrin_alpha_N"/>
</dbReference>
<gene>
    <name evidence="3" type="ORF">MIND_01252400</name>
</gene>
<dbReference type="Pfam" id="PF18637">
    <property type="entry name" value="AUDH_Cupin"/>
    <property type="match status" value="1"/>
</dbReference>
<comment type="caution">
    <text evidence="3">The sequence shown here is derived from an EMBL/GenBank/DDBJ whole genome shotgun (WGS) entry which is preliminary data.</text>
</comment>
<dbReference type="Gene3D" id="2.60.120.990">
    <property type="match status" value="1"/>
</dbReference>
<dbReference type="EMBL" id="JACAZF010000012">
    <property type="protein sequence ID" value="KAF7292250.1"/>
    <property type="molecule type" value="Genomic_DNA"/>
</dbReference>
<dbReference type="Pfam" id="PF22301">
    <property type="entry name" value="AUDH_beta_propeller"/>
    <property type="match status" value="1"/>
</dbReference>
<name>A0A8H6S2Y7_9AGAR</name>
<evidence type="ECO:0000313" key="3">
    <source>
        <dbReference type="EMBL" id="KAF7292250.1"/>
    </source>
</evidence>
<dbReference type="Proteomes" id="UP000636479">
    <property type="component" value="Unassembled WGS sequence"/>
</dbReference>
<proteinExistence type="predicted"/>
<dbReference type="SUPFAM" id="SSF69318">
    <property type="entry name" value="Integrin alpha N-terminal domain"/>
    <property type="match status" value="1"/>
</dbReference>
<dbReference type="InterPro" id="IPR040887">
    <property type="entry name" value="AUDH_Cupin"/>
</dbReference>
<feature type="domain" description="Aldos-2-ulose dehydratase beta-propeller" evidence="2">
    <location>
        <begin position="127"/>
        <end position="344"/>
    </location>
</feature>
<dbReference type="RefSeq" id="XP_037214977.1">
    <property type="nucleotide sequence ID" value="XM_037369009.1"/>
</dbReference>
<accession>A0A8H6S2Y7</accession>